<dbReference type="Proteomes" id="UP001152888">
    <property type="component" value="Unassembled WGS sequence"/>
</dbReference>
<evidence type="ECO:0000313" key="1">
    <source>
        <dbReference type="EMBL" id="CAH1964260.1"/>
    </source>
</evidence>
<name>A0A9P0K0L7_ACAOB</name>
<dbReference type="OrthoDB" id="10004641at2759"/>
<reference evidence="1" key="1">
    <citation type="submission" date="2022-03" db="EMBL/GenBank/DDBJ databases">
        <authorList>
            <person name="Sayadi A."/>
        </authorList>
    </citation>
    <scope>NUCLEOTIDE SEQUENCE</scope>
</reference>
<keyword evidence="2" id="KW-1185">Reference proteome</keyword>
<evidence type="ECO:0000313" key="2">
    <source>
        <dbReference type="Proteomes" id="UP001152888"/>
    </source>
</evidence>
<evidence type="ECO:0008006" key="3">
    <source>
        <dbReference type="Google" id="ProtNLM"/>
    </source>
</evidence>
<dbReference type="AlphaFoldDB" id="A0A9P0K0L7"/>
<organism evidence="1 2">
    <name type="scientific">Acanthoscelides obtectus</name>
    <name type="common">Bean weevil</name>
    <name type="synonym">Bruchus obtectus</name>
    <dbReference type="NCBI Taxonomy" id="200917"/>
    <lineage>
        <taxon>Eukaryota</taxon>
        <taxon>Metazoa</taxon>
        <taxon>Ecdysozoa</taxon>
        <taxon>Arthropoda</taxon>
        <taxon>Hexapoda</taxon>
        <taxon>Insecta</taxon>
        <taxon>Pterygota</taxon>
        <taxon>Neoptera</taxon>
        <taxon>Endopterygota</taxon>
        <taxon>Coleoptera</taxon>
        <taxon>Polyphaga</taxon>
        <taxon>Cucujiformia</taxon>
        <taxon>Chrysomeloidea</taxon>
        <taxon>Chrysomelidae</taxon>
        <taxon>Bruchinae</taxon>
        <taxon>Bruchini</taxon>
        <taxon>Acanthoscelides</taxon>
    </lineage>
</organism>
<protein>
    <recommendedName>
        <fullName evidence="3">C2H2-type domain-containing protein</fullName>
    </recommendedName>
</protein>
<gene>
    <name evidence="1" type="ORF">ACAOBT_LOCUS5695</name>
</gene>
<dbReference type="EMBL" id="CAKOFQ010006713">
    <property type="protein sequence ID" value="CAH1964260.1"/>
    <property type="molecule type" value="Genomic_DNA"/>
</dbReference>
<proteinExistence type="predicted"/>
<sequence length="122" mass="14553">MIEHPNNDKNSYIHCGSGLKQSLEILEGTSLWKNTAILSRNKPRRKVHFLKKKLFHCNCGKVYMKKNTFNRHVRYECGRPDPSFSCIHCHYKCWRKDKIVTHYKTKHLIHCRDTIQKLLNES</sequence>
<comment type="caution">
    <text evidence="1">The sequence shown here is derived from an EMBL/GenBank/DDBJ whole genome shotgun (WGS) entry which is preliminary data.</text>
</comment>
<accession>A0A9P0K0L7</accession>